<keyword evidence="1" id="KW-0863">Zinc-finger</keyword>
<evidence type="ECO:0000313" key="4">
    <source>
        <dbReference type="Proteomes" id="UP000789396"/>
    </source>
</evidence>
<name>A0A9N9AMS7_9GLOM</name>
<evidence type="ECO:0000313" key="3">
    <source>
        <dbReference type="EMBL" id="CAG8535884.1"/>
    </source>
</evidence>
<sequence length="503" mass="59828">MSKIKQEKEKKRLKTSHNIDPQIVTNNSDLAMMNNSDNPVIKTSQQEVIEAEPNDNDFIKFALPLLAYHDWIKEEEKSKNINFIKKHGTYINKNEKGSWSEYYCCSRAGNKRIRNDRVEGGNSNKKRQIQKESKKVSCDCTLRVHYNLTNFPEVVVIHYWYKHNGHVPGSRADVKYLRKLEEIITEIKKFARQGLSLSAIRHDIVPSRDELLTYEDIYNIIYKEIHMKYRYDDYDMKSIRQWADILRENKNKPNNLNNPVLSLFQVPDEMWMECYRHDKVQGINTNNYIEAYHKKIKYLYLMTCVNRRIDYLIHELALKILPDYQEEIIQYEMGIGRMGPHQKIMRRFEINSTSIDESSIFRLDESTFIIRSTEGEGDYTIQKTRDDKLTLICNCEAYLRNPEPCKHIFVVSRKYSIKMPEQTTYMLANNNDIQTYNKRVDNNIIIINDMEKQINEINCHIDQWLVRIGNLHQQIDLNKIPLEKKKDIVIKLEEIYDIFFKAL</sequence>
<proteinExistence type="predicted"/>
<keyword evidence="4" id="KW-1185">Reference proteome</keyword>
<dbReference type="InterPro" id="IPR007527">
    <property type="entry name" value="Znf_SWIM"/>
</dbReference>
<keyword evidence="1" id="KW-0862">Zinc</keyword>
<feature type="domain" description="SWIM-type" evidence="2">
    <location>
        <begin position="379"/>
        <end position="416"/>
    </location>
</feature>
<accession>A0A9N9AMS7</accession>
<dbReference type="AlphaFoldDB" id="A0A9N9AMS7"/>
<keyword evidence="1" id="KW-0479">Metal-binding</keyword>
<organism evidence="3 4">
    <name type="scientific">Racocetra fulgida</name>
    <dbReference type="NCBI Taxonomy" id="60492"/>
    <lineage>
        <taxon>Eukaryota</taxon>
        <taxon>Fungi</taxon>
        <taxon>Fungi incertae sedis</taxon>
        <taxon>Mucoromycota</taxon>
        <taxon>Glomeromycotina</taxon>
        <taxon>Glomeromycetes</taxon>
        <taxon>Diversisporales</taxon>
        <taxon>Gigasporaceae</taxon>
        <taxon>Racocetra</taxon>
    </lineage>
</organism>
<dbReference type="EMBL" id="CAJVPZ010003792">
    <property type="protein sequence ID" value="CAG8535884.1"/>
    <property type="molecule type" value="Genomic_DNA"/>
</dbReference>
<comment type="caution">
    <text evidence="3">The sequence shown here is derived from an EMBL/GenBank/DDBJ whole genome shotgun (WGS) entry which is preliminary data.</text>
</comment>
<dbReference type="GO" id="GO:0008270">
    <property type="term" value="F:zinc ion binding"/>
    <property type="evidence" value="ECO:0007669"/>
    <property type="project" value="UniProtKB-KW"/>
</dbReference>
<evidence type="ECO:0000259" key="2">
    <source>
        <dbReference type="PROSITE" id="PS50966"/>
    </source>
</evidence>
<dbReference type="PROSITE" id="PS50966">
    <property type="entry name" value="ZF_SWIM"/>
    <property type="match status" value="1"/>
</dbReference>
<protein>
    <submittedName>
        <fullName evidence="3">9807_t:CDS:1</fullName>
    </submittedName>
</protein>
<dbReference type="Proteomes" id="UP000789396">
    <property type="component" value="Unassembled WGS sequence"/>
</dbReference>
<reference evidence="3" key="1">
    <citation type="submission" date="2021-06" db="EMBL/GenBank/DDBJ databases">
        <authorList>
            <person name="Kallberg Y."/>
            <person name="Tangrot J."/>
            <person name="Rosling A."/>
        </authorList>
    </citation>
    <scope>NUCLEOTIDE SEQUENCE</scope>
    <source>
        <strain evidence="3">IN212</strain>
    </source>
</reference>
<evidence type="ECO:0000256" key="1">
    <source>
        <dbReference type="PROSITE-ProRule" id="PRU00325"/>
    </source>
</evidence>
<dbReference type="OrthoDB" id="2397870at2759"/>
<gene>
    <name evidence="3" type="ORF">RFULGI_LOCUS4002</name>
</gene>